<feature type="domain" description="Transglycosylase SLT" evidence="2">
    <location>
        <begin position="45"/>
        <end position="353"/>
    </location>
</feature>
<dbReference type="InterPro" id="IPR023346">
    <property type="entry name" value="Lysozyme-like_dom_sf"/>
</dbReference>
<organism evidence="3 4">
    <name type="scientific">Kordiimonas lacus</name>
    <dbReference type="NCBI Taxonomy" id="637679"/>
    <lineage>
        <taxon>Bacteria</taxon>
        <taxon>Pseudomonadati</taxon>
        <taxon>Pseudomonadota</taxon>
        <taxon>Alphaproteobacteria</taxon>
        <taxon>Kordiimonadales</taxon>
        <taxon>Kordiimonadaceae</taxon>
        <taxon>Kordiimonas</taxon>
    </lineage>
</organism>
<feature type="signal peptide" evidence="1">
    <location>
        <begin position="1"/>
        <end position="25"/>
    </location>
</feature>
<evidence type="ECO:0000313" key="4">
    <source>
        <dbReference type="Proteomes" id="UP000183685"/>
    </source>
</evidence>
<name>A0A1G6WM76_9PROT</name>
<evidence type="ECO:0000313" key="3">
    <source>
        <dbReference type="EMBL" id="SDD66992.1"/>
    </source>
</evidence>
<evidence type="ECO:0000259" key="2">
    <source>
        <dbReference type="Pfam" id="PF13406"/>
    </source>
</evidence>
<dbReference type="OrthoDB" id="9808544at2"/>
<protein>
    <submittedName>
        <fullName evidence="3">Membrane-bound lytic murein transglycosylase B</fullName>
    </submittedName>
</protein>
<dbReference type="InterPro" id="IPR011970">
    <property type="entry name" value="MltB_2"/>
</dbReference>
<feature type="chain" id="PRO_5010216090" evidence="1">
    <location>
        <begin position="26"/>
        <end position="358"/>
    </location>
</feature>
<keyword evidence="1" id="KW-0732">Signal</keyword>
<dbReference type="AlphaFoldDB" id="A0A1G6WM76"/>
<dbReference type="InterPro" id="IPR043426">
    <property type="entry name" value="MltB-like"/>
</dbReference>
<dbReference type="CDD" id="cd13399">
    <property type="entry name" value="Slt35-like"/>
    <property type="match status" value="1"/>
</dbReference>
<dbReference type="NCBIfam" id="TIGR02283">
    <property type="entry name" value="MltB_2"/>
    <property type="match status" value="1"/>
</dbReference>
<reference evidence="3 4" key="1">
    <citation type="submission" date="2016-10" db="EMBL/GenBank/DDBJ databases">
        <authorList>
            <person name="de Groot N.N."/>
        </authorList>
    </citation>
    <scope>NUCLEOTIDE SEQUENCE [LARGE SCALE GENOMIC DNA]</scope>
    <source>
        <strain evidence="3 4">CGMCC 1.9109</strain>
    </source>
</reference>
<evidence type="ECO:0000256" key="1">
    <source>
        <dbReference type="SAM" id="SignalP"/>
    </source>
</evidence>
<accession>A0A1G6WM76</accession>
<sequence length="358" mass="40247">MQTRRVLKSVLGVFLSLSVSHACLASDEAAPTAVTEPEPAQDAAFKSWLDGVRTEALERGIKSETLDQVLPTIVPVERVIKRDRNQPEVKQTYAMYLKSRVSDWRKEKGALMMKEHADALRSAGERYGVQPRFIAAIWGIETNYGTVPLSYSVFDAVATLAYDKRRAARFRRELFAALEILDKGYADFDLMKGSWAGAMGQPQFMPENYLKYAVDHDGDGHRDIWTSKSDVFASIAHYLKSYGWQDDQTWGRKVKLPKGGEASLQGTQADGIQPDRWCAAYKSMGVWRDLQEWQELGVRRLNGKDLPPRSIPAALIVGDEGDDEGYLVYRNFCSVMRYNPSFKYALAVGLLSDVIAKD</sequence>
<dbReference type="InterPro" id="IPR031304">
    <property type="entry name" value="SLT_2"/>
</dbReference>
<dbReference type="PANTHER" id="PTHR30163:SF8">
    <property type="entry name" value="LYTIC MUREIN TRANSGLYCOSYLASE"/>
    <property type="match status" value="1"/>
</dbReference>
<dbReference type="Pfam" id="PF13406">
    <property type="entry name" value="SLT_2"/>
    <property type="match status" value="1"/>
</dbReference>
<dbReference type="Gene3D" id="1.10.530.10">
    <property type="match status" value="1"/>
</dbReference>
<dbReference type="Proteomes" id="UP000183685">
    <property type="component" value="Unassembled WGS sequence"/>
</dbReference>
<dbReference type="FunFam" id="1.10.8.350:FF:000001">
    <property type="entry name" value="Lytic murein transglycosylase B"/>
    <property type="match status" value="1"/>
</dbReference>
<dbReference type="SUPFAM" id="SSF53955">
    <property type="entry name" value="Lysozyme-like"/>
    <property type="match status" value="1"/>
</dbReference>
<proteinExistence type="predicted"/>
<dbReference type="Gene3D" id="1.10.8.350">
    <property type="entry name" value="Bacterial muramidase"/>
    <property type="match status" value="1"/>
</dbReference>
<dbReference type="GO" id="GO:0009253">
    <property type="term" value="P:peptidoglycan catabolic process"/>
    <property type="evidence" value="ECO:0007669"/>
    <property type="project" value="TreeGrafter"/>
</dbReference>
<dbReference type="EMBL" id="FNAK01000002">
    <property type="protein sequence ID" value="SDD66992.1"/>
    <property type="molecule type" value="Genomic_DNA"/>
</dbReference>
<dbReference type="GO" id="GO:0008933">
    <property type="term" value="F:peptidoglycan lytic transglycosylase activity"/>
    <property type="evidence" value="ECO:0007669"/>
    <property type="project" value="TreeGrafter"/>
</dbReference>
<dbReference type="RefSeq" id="WP_068306320.1">
    <property type="nucleotide sequence ID" value="NZ_FNAK01000002.1"/>
</dbReference>
<dbReference type="PANTHER" id="PTHR30163">
    <property type="entry name" value="MEMBRANE-BOUND LYTIC MUREIN TRANSGLYCOSYLASE B"/>
    <property type="match status" value="1"/>
</dbReference>
<gene>
    <name evidence="3" type="ORF">SAMN04488071_1159</name>
</gene>
<dbReference type="STRING" id="637679.GCA_001550055_02875"/>
<keyword evidence="4" id="KW-1185">Reference proteome</keyword>